<evidence type="ECO:0000313" key="12">
    <source>
        <dbReference type="EMBL" id="MBB5199282.1"/>
    </source>
</evidence>
<dbReference type="InterPro" id="IPR036097">
    <property type="entry name" value="HisK_dim/P_sf"/>
</dbReference>
<dbReference type="CDD" id="cd00082">
    <property type="entry name" value="HisKA"/>
    <property type="match status" value="1"/>
</dbReference>
<evidence type="ECO:0000256" key="4">
    <source>
        <dbReference type="ARBA" id="ARBA00022553"/>
    </source>
</evidence>
<dbReference type="SUPFAM" id="SSF47384">
    <property type="entry name" value="Homodimeric domain of signal transducing histidine kinase"/>
    <property type="match status" value="1"/>
</dbReference>
<dbReference type="GO" id="GO:0005886">
    <property type="term" value="C:plasma membrane"/>
    <property type="evidence" value="ECO:0007669"/>
    <property type="project" value="TreeGrafter"/>
</dbReference>
<evidence type="ECO:0000256" key="7">
    <source>
        <dbReference type="ARBA" id="ARBA00022777"/>
    </source>
</evidence>
<dbReference type="InterPro" id="IPR003661">
    <property type="entry name" value="HisK_dim/P_dom"/>
</dbReference>
<dbReference type="CDD" id="cd00075">
    <property type="entry name" value="HATPase"/>
    <property type="match status" value="1"/>
</dbReference>
<evidence type="ECO:0000256" key="10">
    <source>
        <dbReference type="SAM" id="Phobius"/>
    </source>
</evidence>
<dbReference type="Pfam" id="PF02518">
    <property type="entry name" value="HATPase_c"/>
    <property type="match status" value="1"/>
</dbReference>
<evidence type="ECO:0000256" key="2">
    <source>
        <dbReference type="ARBA" id="ARBA00004370"/>
    </source>
</evidence>
<sequence>MNSIRIKLLMWLIVPLLIVNFVGASVSYWLAWVPAQIAFDQSLADAGWAMIPRLREVNGQVEINLSQQAEQVLRVDHFDAIYLVVRSGDGKLLAGDADFPGLPQQKAVNEPAPYDGQMRGEPVRIVALQTTIGQQQVFIGVAETLRKRKHIRSVIFLTLSLLEAFLAIMLVATIWFAVSKGLLPLKKMQLDLNQRNHDDLSALDEDNVPLELGPVVKAVNGLLNKVQNGAQRQQHFLANVAHQLRTPLAGFRTQLEWLLIKHASEPETAHSVKLMALSTERMIRQTNQLLALARAEPTKFEKDRLAVVELNKLVEESIQHFVEEADKKAIDIGFNLQTTRVMGEPFLLRDLIDNLIDNAIRYSPVKGTVTVSTIQGKDGGVFSVEDSGPGIAASERELIFTRFYRIDDNIAGNGLGLAIVRDITKDHGARITVEPANNNVTNYGINEDPDIGANACPTTETSTGTIFSVHFPFPILGTISRLQPL</sequence>
<keyword evidence="5 12" id="KW-0808">Transferase</keyword>
<keyword evidence="6 10" id="KW-0812">Transmembrane</keyword>
<organism evidence="12 13">
    <name type="scientific">Glaciimonas immobilis</name>
    <dbReference type="NCBI Taxonomy" id="728004"/>
    <lineage>
        <taxon>Bacteria</taxon>
        <taxon>Pseudomonadati</taxon>
        <taxon>Pseudomonadota</taxon>
        <taxon>Betaproteobacteria</taxon>
        <taxon>Burkholderiales</taxon>
        <taxon>Oxalobacteraceae</taxon>
        <taxon>Glaciimonas</taxon>
    </lineage>
</organism>
<dbReference type="Proteomes" id="UP000571084">
    <property type="component" value="Unassembled WGS sequence"/>
</dbReference>
<keyword evidence="4" id="KW-0597">Phosphoprotein</keyword>
<dbReference type="InterPro" id="IPR036890">
    <property type="entry name" value="HATPase_C_sf"/>
</dbReference>
<comment type="catalytic activity">
    <reaction evidence="1">
        <text>ATP + protein L-histidine = ADP + protein N-phospho-L-histidine.</text>
        <dbReference type="EC" id="2.7.13.3"/>
    </reaction>
</comment>
<keyword evidence="7 12" id="KW-0418">Kinase</keyword>
<dbReference type="PANTHER" id="PTHR45436">
    <property type="entry name" value="SENSOR HISTIDINE KINASE YKOH"/>
    <property type="match status" value="1"/>
</dbReference>
<dbReference type="InterPro" id="IPR050428">
    <property type="entry name" value="TCS_sensor_his_kinase"/>
</dbReference>
<dbReference type="Pfam" id="PF00512">
    <property type="entry name" value="HisKA"/>
    <property type="match status" value="1"/>
</dbReference>
<evidence type="ECO:0000256" key="8">
    <source>
        <dbReference type="ARBA" id="ARBA00022989"/>
    </source>
</evidence>
<protein>
    <recommendedName>
        <fullName evidence="3">histidine kinase</fullName>
        <ecNumber evidence="3">2.7.13.3</ecNumber>
    </recommendedName>
</protein>
<keyword evidence="13" id="KW-1185">Reference proteome</keyword>
<evidence type="ECO:0000256" key="6">
    <source>
        <dbReference type="ARBA" id="ARBA00022692"/>
    </source>
</evidence>
<proteinExistence type="predicted"/>
<gene>
    <name evidence="12" type="ORF">HNR39_001109</name>
</gene>
<evidence type="ECO:0000256" key="1">
    <source>
        <dbReference type="ARBA" id="ARBA00000085"/>
    </source>
</evidence>
<dbReference type="AlphaFoldDB" id="A0A840RQ66"/>
<dbReference type="PANTHER" id="PTHR45436:SF1">
    <property type="entry name" value="SENSOR PROTEIN QSEC"/>
    <property type="match status" value="1"/>
</dbReference>
<dbReference type="SMART" id="SM00387">
    <property type="entry name" value="HATPase_c"/>
    <property type="match status" value="1"/>
</dbReference>
<dbReference type="SMART" id="SM00388">
    <property type="entry name" value="HisKA"/>
    <property type="match status" value="1"/>
</dbReference>
<dbReference type="SUPFAM" id="SSF55874">
    <property type="entry name" value="ATPase domain of HSP90 chaperone/DNA topoisomerase II/histidine kinase"/>
    <property type="match status" value="1"/>
</dbReference>
<dbReference type="InterPro" id="IPR004358">
    <property type="entry name" value="Sig_transdc_His_kin-like_C"/>
</dbReference>
<evidence type="ECO:0000256" key="3">
    <source>
        <dbReference type="ARBA" id="ARBA00012438"/>
    </source>
</evidence>
<reference evidence="12 13" key="1">
    <citation type="submission" date="2020-08" db="EMBL/GenBank/DDBJ databases">
        <title>Genomic Encyclopedia of Type Strains, Phase IV (KMG-IV): sequencing the most valuable type-strain genomes for metagenomic binning, comparative biology and taxonomic classification.</title>
        <authorList>
            <person name="Goeker M."/>
        </authorList>
    </citation>
    <scope>NUCLEOTIDE SEQUENCE [LARGE SCALE GENOMIC DNA]</scope>
    <source>
        <strain evidence="12 13">DSM 23240</strain>
    </source>
</reference>
<feature type="transmembrane region" description="Helical" evidence="10">
    <location>
        <begin position="154"/>
        <end position="178"/>
    </location>
</feature>
<name>A0A840RQ66_9BURK</name>
<comment type="caution">
    <text evidence="12">The sequence shown here is derived from an EMBL/GenBank/DDBJ whole genome shotgun (WGS) entry which is preliminary data.</text>
</comment>
<dbReference type="EMBL" id="JACHHQ010000002">
    <property type="protein sequence ID" value="MBB5199282.1"/>
    <property type="molecule type" value="Genomic_DNA"/>
</dbReference>
<dbReference type="InterPro" id="IPR005467">
    <property type="entry name" value="His_kinase_dom"/>
</dbReference>
<dbReference type="Gene3D" id="3.30.565.10">
    <property type="entry name" value="Histidine kinase-like ATPase, C-terminal domain"/>
    <property type="match status" value="1"/>
</dbReference>
<evidence type="ECO:0000256" key="9">
    <source>
        <dbReference type="ARBA" id="ARBA00023136"/>
    </source>
</evidence>
<keyword evidence="8 10" id="KW-1133">Transmembrane helix</keyword>
<feature type="domain" description="Histidine kinase" evidence="11">
    <location>
        <begin position="239"/>
        <end position="475"/>
    </location>
</feature>
<dbReference type="PRINTS" id="PR00344">
    <property type="entry name" value="BCTRLSENSOR"/>
</dbReference>
<accession>A0A840RQ66</accession>
<dbReference type="Pfam" id="PF08521">
    <property type="entry name" value="2CSK_N"/>
    <property type="match status" value="1"/>
</dbReference>
<dbReference type="InterPro" id="IPR003594">
    <property type="entry name" value="HATPase_dom"/>
</dbReference>
<dbReference type="GO" id="GO:0000155">
    <property type="term" value="F:phosphorelay sensor kinase activity"/>
    <property type="evidence" value="ECO:0007669"/>
    <property type="project" value="InterPro"/>
</dbReference>
<keyword evidence="9 10" id="KW-0472">Membrane</keyword>
<comment type="subcellular location">
    <subcellularLocation>
        <location evidence="2">Membrane</location>
    </subcellularLocation>
</comment>
<dbReference type="InterPro" id="IPR013727">
    <property type="entry name" value="2CSK_N"/>
</dbReference>
<dbReference type="EC" id="2.7.13.3" evidence="3"/>
<evidence type="ECO:0000313" key="13">
    <source>
        <dbReference type="Proteomes" id="UP000571084"/>
    </source>
</evidence>
<evidence type="ECO:0000256" key="5">
    <source>
        <dbReference type="ARBA" id="ARBA00022679"/>
    </source>
</evidence>
<dbReference type="Gene3D" id="1.10.287.130">
    <property type="match status" value="1"/>
</dbReference>
<feature type="transmembrane region" description="Helical" evidence="10">
    <location>
        <begin position="12"/>
        <end position="33"/>
    </location>
</feature>
<dbReference type="PROSITE" id="PS50109">
    <property type="entry name" value="HIS_KIN"/>
    <property type="match status" value="1"/>
</dbReference>
<dbReference type="RefSeq" id="WP_168055211.1">
    <property type="nucleotide sequence ID" value="NZ_JAAOZT010000006.1"/>
</dbReference>
<evidence type="ECO:0000259" key="11">
    <source>
        <dbReference type="PROSITE" id="PS50109"/>
    </source>
</evidence>